<feature type="compositionally biased region" description="Polar residues" evidence="3">
    <location>
        <begin position="705"/>
        <end position="720"/>
    </location>
</feature>
<accession>A0ABQ6MNW2</accession>
<feature type="compositionally biased region" description="Low complexity" evidence="3">
    <location>
        <begin position="647"/>
        <end position="662"/>
    </location>
</feature>
<feature type="region of interest" description="Disordered" evidence="3">
    <location>
        <begin position="375"/>
        <end position="397"/>
    </location>
</feature>
<feature type="region of interest" description="Disordered" evidence="3">
    <location>
        <begin position="735"/>
        <end position="790"/>
    </location>
</feature>
<dbReference type="PROSITE" id="PS00916">
    <property type="entry name" value="PI3_4_KINASE_2"/>
    <property type="match status" value="1"/>
</dbReference>
<dbReference type="SUPFAM" id="SSF56112">
    <property type="entry name" value="Protein kinase-like (PK-like)"/>
    <property type="match status" value="1"/>
</dbReference>
<feature type="region of interest" description="Disordered" evidence="3">
    <location>
        <begin position="421"/>
        <end position="458"/>
    </location>
</feature>
<feature type="region of interest" description="Disordered" evidence="3">
    <location>
        <begin position="137"/>
        <end position="200"/>
    </location>
</feature>
<dbReference type="PANTHER" id="PTHR10048">
    <property type="entry name" value="PHOSPHATIDYLINOSITOL KINASE"/>
    <property type="match status" value="1"/>
</dbReference>
<organism evidence="5 6">
    <name type="scientific">Tetraparma gracilis</name>
    <dbReference type="NCBI Taxonomy" id="2962635"/>
    <lineage>
        <taxon>Eukaryota</taxon>
        <taxon>Sar</taxon>
        <taxon>Stramenopiles</taxon>
        <taxon>Ochrophyta</taxon>
        <taxon>Bolidophyceae</taxon>
        <taxon>Parmales</taxon>
        <taxon>Triparmaceae</taxon>
        <taxon>Tetraparma</taxon>
    </lineage>
</organism>
<evidence type="ECO:0000256" key="3">
    <source>
        <dbReference type="SAM" id="MobiDB-lite"/>
    </source>
</evidence>
<dbReference type="PROSITE" id="PS00915">
    <property type="entry name" value="PI3_4_KINASE_1"/>
    <property type="match status" value="1"/>
</dbReference>
<feature type="compositionally biased region" description="Low complexity" evidence="3">
    <location>
        <begin position="759"/>
        <end position="770"/>
    </location>
</feature>
<proteinExistence type="predicted"/>
<reference evidence="5 6" key="1">
    <citation type="journal article" date="2023" name="Commun. Biol.">
        <title>Genome analysis of Parmales, the sister group of diatoms, reveals the evolutionary specialization of diatoms from phago-mixotrophs to photoautotrophs.</title>
        <authorList>
            <person name="Ban H."/>
            <person name="Sato S."/>
            <person name="Yoshikawa S."/>
            <person name="Yamada K."/>
            <person name="Nakamura Y."/>
            <person name="Ichinomiya M."/>
            <person name="Sato N."/>
            <person name="Blanc-Mathieu R."/>
            <person name="Endo H."/>
            <person name="Kuwata A."/>
            <person name="Ogata H."/>
        </authorList>
    </citation>
    <scope>NUCLEOTIDE SEQUENCE [LARGE SCALE GENOMIC DNA]</scope>
</reference>
<keyword evidence="1" id="KW-0808">Transferase</keyword>
<dbReference type="Gene3D" id="3.30.1010.10">
    <property type="entry name" value="Phosphatidylinositol 3-kinase Catalytic Subunit, Chain A, domain 4"/>
    <property type="match status" value="1"/>
</dbReference>
<dbReference type="CDD" id="cd05168">
    <property type="entry name" value="PI4Kc_III_beta"/>
    <property type="match status" value="1"/>
</dbReference>
<evidence type="ECO:0000313" key="5">
    <source>
        <dbReference type="EMBL" id="GMI29976.1"/>
    </source>
</evidence>
<gene>
    <name evidence="5" type="ORF">TeGR_g2652</name>
</gene>
<feature type="compositionally biased region" description="Basic and acidic residues" evidence="3">
    <location>
        <begin position="780"/>
        <end position="790"/>
    </location>
</feature>
<comment type="caution">
    <text evidence="5">The sequence shown here is derived from an EMBL/GenBank/DDBJ whole genome shotgun (WGS) entry which is preliminary data.</text>
</comment>
<dbReference type="Proteomes" id="UP001165060">
    <property type="component" value="Unassembled WGS sequence"/>
</dbReference>
<dbReference type="InterPro" id="IPR057754">
    <property type="entry name" value="PI4-kinase_beta/PIK1_cat"/>
</dbReference>
<dbReference type="EMBL" id="BRYB01000433">
    <property type="protein sequence ID" value="GMI29976.1"/>
    <property type="molecule type" value="Genomic_DNA"/>
</dbReference>
<dbReference type="SMART" id="SM00146">
    <property type="entry name" value="PI3Kc"/>
    <property type="match status" value="1"/>
</dbReference>
<feature type="compositionally biased region" description="Polar residues" evidence="3">
    <location>
        <begin position="735"/>
        <end position="758"/>
    </location>
</feature>
<dbReference type="PROSITE" id="PS50290">
    <property type="entry name" value="PI3_4_KINASE_3"/>
    <property type="match status" value="1"/>
</dbReference>
<feature type="compositionally biased region" description="Low complexity" evidence="3">
    <location>
        <begin position="678"/>
        <end position="697"/>
    </location>
</feature>
<dbReference type="InterPro" id="IPR000403">
    <property type="entry name" value="PI3/4_kinase_cat_dom"/>
</dbReference>
<dbReference type="Pfam" id="PF00454">
    <property type="entry name" value="PI3_PI4_kinase"/>
    <property type="match status" value="1"/>
</dbReference>
<name>A0ABQ6MNW2_9STRA</name>
<evidence type="ECO:0000259" key="4">
    <source>
        <dbReference type="PROSITE" id="PS50290"/>
    </source>
</evidence>
<dbReference type="InterPro" id="IPR011009">
    <property type="entry name" value="Kinase-like_dom_sf"/>
</dbReference>
<protein>
    <recommendedName>
        <fullName evidence="4">PI3K/PI4K catalytic domain-containing protein</fullName>
    </recommendedName>
</protein>
<dbReference type="Gene3D" id="1.10.1070.11">
    <property type="entry name" value="Phosphatidylinositol 3-/4-kinase, catalytic domain"/>
    <property type="match status" value="1"/>
</dbReference>
<evidence type="ECO:0000256" key="2">
    <source>
        <dbReference type="ARBA" id="ARBA00022777"/>
    </source>
</evidence>
<sequence>MFLPTYFLAIACDGLVVYLHQSDPTSFPPTALDASYFRSTTFGLTVLAGTRLAFLLPLLRNYAVSSRLRLPPLYNLECALSLLLLFGKALLLTVLAGSLPSSLFLSRQFVILYLSLAATLLQLLCLDHLRSSAPRPAPNARLMYRGKNHPTGDTADPNLSYGTAADLSRDSLPPSSPFGGDEELGAPGGPRESLLEARGPDRRRPDFLAEVEAKVELARKIWDSKVAGLRGAMKLGELEAKMGIARAPPAPFEVLLRLHTHDGAALALLEECYEHDPAGCAGLVPQLLTFLLYGAFLDKEPELERFVLDKCGRSVHFAHRVFWFLRAWQHQEGACSEENERAKEPGRRGSVLQPDELATLGRLLKNVVRRGEGPASLLQVGQGPGEEAKQYGFGAKGGAAEPPSHKYYQHGGEYSPYSAMADRMGHDHSSHSSYMSSSHSALSPNKDPSLLPQLSSGDANPRHLASVSASHRIGFFPVNSLAGDGDGRNMFFSTPRFMDALIDVADQLFLEPKENRTTKLRSLLRDLELRTLPSNVIYVPVGGSLHRVWRIVADESIAISTKERVPCIVCLEVVSYGEASGDGERLELWWKQRRHPQRHNNKIIDKFQMLATRMSSMSRAFEDRLGIQRDRSEWEGIESGDEDEDATAASASTAATAATATANLPASLTSPHPIQPRPNSFSSSPTPAPTPNTSTPIPRDPNRAVSITSDGSSGSMGRTDSATNLLMMGQWTSPTRLSSTAVKSTASSNASRGKSRTFSDSGGAESASFGSGSGDAGSGGDKKKPPPGDRVIFKEAWSEKEARLRPKSSWGHLPGWKLFPVFIKSNDDLRQEQLTSQLIKEMAQILCDGKVPVWLYPYDIIAISDRAGAIEAVSDSISIDSLKKNYLNYKSLASFFVDYFGAPGSDAYEGAKANFVESMAAYSVVTFLLQIKDRHNGNILLTNQGHIVHIDFGFLFLSSPGKGMGFETAPFKLTREMVELLGGPESRTFKRYRELCVKTFMELRKKSHNIIFLVEMLVGGNEDLPCFAGRPDDALLELRDRFKLSMNDYACKDYVNSLVDESLENWRTRWYDRYQWCCTGVA</sequence>
<keyword evidence="6" id="KW-1185">Reference proteome</keyword>
<feature type="compositionally biased region" description="Acidic residues" evidence="3">
    <location>
        <begin position="635"/>
        <end position="646"/>
    </location>
</feature>
<evidence type="ECO:0000313" key="6">
    <source>
        <dbReference type="Proteomes" id="UP001165060"/>
    </source>
</evidence>
<feature type="region of interest" description="Disordered" evidence="3">
    <location>
        <begin position="632"/>
        <end position="720"/>
    </location>
</feature>
<evidence type="ECO:0000256" key="1">
    <source>
        <dbReference type="ARBA" id="ARBA00022679"/>
    </source>
</evidence>
<dbReference type="InterPro" id="IPR036940">
    <property type="entry name" value="PI3/4_kinase_cat_sf"/>
</dbReference>
<feature type="compositionally biased region" description="Low complexity" evidence="3">
    <location>
        <begin position="431"/>
        <end position="443"/>
    </location>
</feature>
<feature type="domain" description="PI3K/PI4K catalytic" evidence="4">
    <location>
        <begin position="795"/>
        <end position="1067"/>
    </location>
</feature>
<dbReference type="PANTHER" id="PTHR10048:SF22">
    <property type="entry name" value="PHOSPHATIDYLINOSITOL 4-KINASE BETA"/>
    <property type="match status" value="1"/>
</dbReference>
<dbReference type="InterPro" id="IPR018936">
    <property type="entry name" value="PI3/4_kinase_CS"/>
</dbReference>
<dbReference type="InterPro" id="IPR015433">
    <property type="entry name" value="PI3/4_kinase"/>
</dbReference>
<keyword evidence="2" id="KW-0418">Kinase</keyword>